<evidence type="ECO:0000313" key="3">
    <source>
        <dbReference type="Proteomes" id="UP000652761"/>
    </source>
</evidence>
<gene>
    <name evidence="2" type="ORF">Taro_010759</name>
</gene>
<feature type="compositionally biased region" description="Basic and acidic residues" evidence="1">
    <location>
        <begin position="28"/>
        <end position="43"/>
    </location>
</feature>
<evidence type="ECO:0000256" key="1">
    <source>
        <dbReference type="SAM" id="MobiDB-lite"/>
    </source>
</evidence>
<comment type="caution">
    <text evidence="2">The sequence shown here is derived from an EMBL/GenBank/DDBJ whole genome shotgun (WGS) entry which is preliminary data.</text>
</comment>
<reference evidence="2" key="1">
    <citation type="submission" date="2017-07" db="EMBL/GenBank/DDBJ databases">
        <title>Taro Niue Genome Assembly and Annotation.</title>
        <authorList>
            <person name="Atibalentja N."/>
            <person name="Keating K."/>
            <person name="Fields C.J."/>
        </authorList>
    </citation>
    <scope>NUCLEOTIDE SEQUENCE</scope>
    <source>
        <strain evidence="2">Niue_2</strain>
        <tissue evidence="2">Leaf</tissue>
    </source>
</reference>
<keyword evidence="3" id="KW-1185">Reference proteome</keyword>
<proteinExistence type="predicted"/>
<dbReference type="AlphaFoldDB" id="A0A843U7X5"/>
<name>A0A843U7X5_COLES</name>
<evidence type="ECO:0000313" key="2">
    <source>
        <dbReference type="EMBL" id="MQL78336.1"/>
    </source>
</evidence>
<feature type="region of interest" description="Disordered" evidence="1">
    <location>
        <begin position="1"/>
        <end position="45"/>
    </location>
</feature>
<accession>A0A843U7X5</accession>
<organism evidence="2 3">
    <name type="scientific">Colocasia esculenta</name>
    <name type="common">Wild taro</name>
    <name type="synonym">Arum esculentum</name>
    <dbReference type="NCBI Taxonomy" id="4460"/>
    <lineage>
        <taxon>Eukaryota</taxon>
        <taxon>Viridiplantae</taxon>
        <taxon>Streptophyta</taxon>
        <taxon>Embryophyta</taxon>
        <taxon>Tracheophyta</taxon>
        <taxon>Spermatophyta</taxon>
        <taxon>Magnoliopsida</taxon>
        <taxon>Liliopsida</taxon>
        <taxon>Araceae</taxon>
        <taxon>Aroideae</taxon>
        <taxon>Colocasieae</taxon>
        <taxon>Colocasia</taxon>
    </lineage>
</organism>
<protein>
    <submittedName>
        <fullName evidence="2">Uncharacterized protein</fullName>
    </submittedName>
</protein>
<sequence>MISPIPRFSGSSDSLNYANRWQSTHTDPACHGDRKSCSTRREISTPAVPFDRTQISVRPGVETSCEAPIRNRHFDPVAKRLHLEISGLA</sequence>
<dbReference type="Proteomes" id="UP000652761">
    <property type="component" value="Unassembled WGS sequence"/>
</dbReference>
<dbReference type="EMBL" id="NMUH01000394">
    <property type="protein sequence ID" value="MQL78336.1"/>
    <property type="molecule type" value="Genomic_DNA"/>
</dbReference>
<feature type="compositionally biased region" description="Polar residues" evidence="1">
    <location>
        <begin position="9"/>
        <end position="26"/>
    </location>
</feature>